<evidence type="ECO:0000256" key="3">
    <source>
        <dbReference type="ARBA" id="ARBA00022475"/>
    </source>
</evidence>
<dbReference type="InterPro" id="IPR011701">
    <property type="entry name" value="MFS"/>
</dbReference>
<feature type="transmembrane region" description="Helical" evidence="7">
    <location>
        <begin position="188"/>
        <end position="207"/>
    </location>
</feature>
<dbReference type="InterPro" id="IPR036259">
    <property type="entry name" value="MFS_trans_sf"/>
</dbReference>
<feature type="transmembrane region" description="Helical" evidence="7">
    <location>
        <begin position="233"/>
        <end position="255"/>
    </location>
</feature>
<evidence type="ECO:0000313" key="9">
    <source>
        <dbReference type="Proteomes" id="UP000051451"/>
    </source>
</evidence>
<feature type="transmembrane region" description="Helical" evidence="7">
    <location>
        <begin position="327"/>
        <end position="348"/>
    </location>
</feature>
<dbReference type="GO" id="GO:0005886">
    <property type="term" value="C:plasma membrane"/>
    <property type="evidence" value="ECO:0007669"/>
    <property type="project" value="UniProtKB-SubCell"/>
</dbReference>
<dbReference type="Gene3D" id="1.20.1250.20">
    <property type="entry name" value="MFS general substrate transporter like domains"/>
    <property type="match status" value="1"/>
</dbReference>
<dbReference type="PATRIC" id="fig|1423750.3.peg.537"/>
<sequence>MISLTAQYGYTVALNIILAQISINSVMLLWCTKIIGSFLSVPANTWLNTIQNKKPLLIILELVKSGMFLLLPFFFHHWILFAGVLLIEIIGDVFSGNLVALIPKLVNKKGLSRFNAAITSVGSISYFLGPMLVGLLQGQQQAMLFYLYGIITFLGGLTLFALPSIKLNNQRLSKEFKRNVKSDVVHSLKALNAVKGLAGFYLIYILFDNMGTGLDSFEVIFVTKIIGISSAQYAYSLSFLAIVFLIVSSILAFVNLQFPYRFVFQIGALVFVSYAIVLVVSRNLATVLFSYVLLAIGSTISGNMLDNMIQTQIADESRTQIFVVEDVFTNILAAATVFVMGFVQNIGLSITSTYVSLIGLTMSAYLIIEFFMVRKS</sequence>
<dbReference type="RefSeq" id="WP_235804385.1">
    <property type="nucleotide sequence ID" value="NZ_AZGB01000015.1"/>
</dbReference>
<feature type="transmembrane region" description="Helical" evidence="7">
    <location>
        <begin position="354"/>
        <end position="373"/>
    </location>
</feature>
<dbReference type="GO" id="GO:0022857">
    <property type="term" value="F:transmembrane transporter activity"/>
    <property type="evidence" value="ECO:0007669"/>
    <property type="project" value="InterPro"/>
</dbReference>
<name>A0A0R1VKM6_9LACO</name>
<feature type="transmembrane region" description="Helical" evidence="7">
    <location>
        <begin position="114"/>
        <end position="133"/>
    </location>
</feature>
<gene>
    <name evidence="8" type="ORF">FC89_GL000522</name>
</gene>
<feature type="transmembrane region" description="Helical" evidence="7">
    <location>
        <begin position="56"/>
        <end position="75"/>
    </location>
</feature>
<comment type="subcellular location">
    <subcellularLocation>
        <location evidence="1">Cell membrane</location>
        <topology evidence="1">Multi-pass membrane protein</topology>
    </subcellularLocation>
</comment>
<organism evidence="8 9">
    <name type="scientific">Liquorilactobacillus ghanensis DSM 18630</name>
    <dbReference type="NCBI Taxonomy" id="1423750"/>
    <lineage>
        <taxon>Bacteria</taxon>
        <taxon>Bacillati</taxon>
        <taxon>Bacillota</taxon>
        <taxon>Bacilli</taxon>
        <taxon>Lactobacillales</taxon>
        <taxon>Lactobacillaceae</taxon>
        <taxon>Liquorilactobacillus</taxon>
    </lineage>
</organism>
<feature type="transmembrane region" description="Helical" evidence="7">
    <location>
        <begin position="12"/>
        <end position="35"/>
    </location>
</feature>
<feature type="transmembrane region" description="Helical" evidence="7">
    <location>
        <begin position="81"/>
        <end position="102"/>
    </location>
</feature>
<evidence type="ECO:0000256" key="6">
    <source>
        <dbReference type="ARBA" id="ARBA00023136"/>
    </source>
</evidence>
<dbReference type="Pfam" id="PF07690">
    <property type="entry name" value="MFS_1"/>
    <property type="match status" value="1"/>
</dbReference>
<dbReference type="EMBL" id="AZGB01000015">
    <property type="protein sequence ID" value="KRM06382.1"/>
    <property type="molecule type" value="Genomic_DNA"/>
</dbReference>
<keyword evidence="4 7" id="KW-0812">Transmembrane</keyword>
<feature type="transmembrane region" description="Helical" evidence="7">
    <location>
        <begin position="262"/>
        <end position="281"/>
    </location>
</feature>
<evidence type="ECO:0000256" key="2">
    <source>
        <dbReference type="ARBA" id="ARBA00022448"/>
    </source>
</evidence>
<keyword evidence="9" id="KW-1185">Reference proteome</keyword>
<keyword evidence="5 7" id="KW-1133">Transmembrane helix</keyword>
<dbReference type="SUPFAM" id="SSF103473">
    <property type="entry name" value="MFS general substrate transporter"/>
    <property type="match status" value="1"/>
</dbReference>
<reference evidence="8 9" key="1">
    <citation type="journal article" date="2015" name="Genome Announc.">
        <title>Expanding the biotechnology potential of lactobacilli through comparative genomics of 213 strains and associated genera.</title>
        <authorList>
            <person name="Sun Z."/>
            <person name="Harris H.M."/>
            <person name="McCann A."/>
            <person name="Guo C."/>
            <person name="Argimon S."/>
            <person name="Zhang W."/>
            <person name="Yang X."/>
            <person name="Jeffery I.B."/>
            <person name="Cooney J.C."/>
            <person name="Kagawa T.F."/>
            <person name="Liu W."/>
            <person name="Song Y."/>
            <person name="Salvetti E."/>
            <person name="Wrobel A."/>
            <person name="Rasinkangas P."/>
            <person name="Parkhill J."/>
            <person name="Rea M.C."/>
            <person name="O'Sullivan O."/>
            <person name="Ritari J."/>
            <person name="Douillard F.P."/>
            <person name="Paul Ross R."/>
            <person name="Yang R."/>
            <person name="Briner A.E."/>
            <person name="Felis G.E."/>
            <person name="de Vos W.M."/>
            <person name="Barrangou R."/>
            <person name="Klaenhammer T.R."/>
            <person name="Caufield P.W."/>
            <person name="Cui Y."/>
            <person name="Zhang H."/>
            <person name="O'Toole P.W."/>
        </authorList>
    </citation>
    <scope>NUCLEOTIDE SEQUENCE [LARGE SCALE GENOMIC DNA]</scope>
    <source>
        <strain evidence="8 9">DSM 18630</strain>
    </source>
</reference>
<accession>A0A0R1VKM6</accession>
<dbReference type="PANTHER" id="PTHR43266">
    <property type="entry name" value="MACROLIDE-EFFLUX PROTEIN"/>
    <property type="match status" value="1"/>
</dbReference>
<feature type="transmembrane region" description="Helical" evidence="7">
    <location>
        <begin position="145"/>
        <end position="167"/>
    </location>
</feature>
<evidence type="ECO:0000256" key="5">
    <source>
        <dbReference type="ARBA" id="ARBA00022989"/>
    </source>
</evidence>
<evidence type="ECO:0000256" key="4">
    <source>
        <dbReference type="ARBA" id="ARBA00022692"/>
    </source>
</evidence>
<evidence type="ECO:0000256" key="1">
    <source>
        <dbReference type="ARBA" id="ARBA00004651"/>
    </source>
</evidence>
<dbReference type="Proteomes" id="UP000051451">
    <property type="component" value="Unassembled WGS sequence"/>
</dbReference>
<evidence type="ECO:0000313" key="8">
    <source>
        <dbReference type="EMBL" id="KRM06382.1"/>
    </source>
</evidence>
<keyword evidence="6 7" id="KW-0472">Membrane</keyword>
<dbReference type="GeneID" id="98318565"/>
<evidence type="ECO:0000256" key="7">
    <source>
        <dbReference type="SAM" id="Phobius"/>
    </source>
</evidence>
<protein>
    <recommendedName>
        <fullName evidence="10">MFS transporter</fullName>
    </recommendedName>
</protein>
<feature type="transmembrane region" description="Helical" evidence="7">
    <location>
        <begin position="287"/>
        <end position="306"/>
    </location>
</feature>
<keyword evidence="2" id="KW-0813">Transport</keyword>
<dbReference type="AlphaFoldDB" id="A0A0R1VKM6"/>
<proteinExistence type="predicted"/>
<comment type="caution">
    <text evidence="8">The sequence shown here is derived from an EMBL/GenBank/DDBJ whole genome shotgun (WGS) entry which is preliminary data.</text>
</comment>
<dbReference type="PANTHER" id="PTHR43266:SF2">
    <property type="entry name" value="MAJOR FACILITATOR SUPERFAMILY (MFS) PROFILE DOMAIN-CONTAINING PROTEIN"/>
    <property type="match status" value="1"/>
</dbReference>
<keyword evidence="3" id="KW-1003">Cell membrane</keyword>
<evidence type="ECO:0008006" key="10">
    <source>
        <dbReference type="Google" id="ProtNLM"/>
    </source>
</evidence>